<dbReference type="Pfam" id="PF16036">
    <property type="entry name" value="Chalcone_3"/>
    <property type="match status" value="1"/>
</dbReference>
<sequence length="177" mass="20181">MRKCIHVILLGCCSLAMYQAKACDLDFPDLTESHTQMKKLGNASLSVLFWDIYKSTLYTSEAEKPSSASKVLFEIQYQREIGSQDLVEQTMAQWQHLKLSPAEYKNYLPELRSIWPSVKKGDTLALLVSNNSSSFYLNQSCIGTINDPHFGKRFLDIWLSPNTSEPKLRKRLLGERG</sequence>
<evidence type="ECO:0000259" key="2">
    <source>
        <dbReference type="Pfam" id="PF16036"/>
    </source>
</evidence>
<evidence type="ECO:0000313" key="4">
    <source>
        <dbReference type="Proteomes" id="UP000281474"/>
    </source>
</evidence>
<dbReference type="OrthoDB" id="8527419at2"/>
<organism evidence="3 4">
    <name type="scientific">Parashewanella curva</name>
    <dbReference type="NCBI Taxonomy" id="2338552"/>
    <lineage>
        <taxon>Bacteria</taxon>
        <taxon>Pseudomonadati</taxon>
        <taxon>Pseudomonadota</taxon>
        <taxon>Gammaproteobacteria</taxon>
        <taxon>Alteromonadales</taxon>
        <taxon>Shewanellaceae</taxon>
        <taxon>Parashewanella</taxon>
    </lineage>
</organism>
<dbReference type="Proteomes" id="UP000281474">
    <property type="component" value="Unassembled WGS sequence"/>
</dbReference>
<evidence type="ECO:0000313" key="3">
    <source>
        <dbReference type="EMBL" id="RLV61618.1"/>
    </source>
</evidence>
<reference evidence="3 4" key="1">
    <citation type="submission" date="2018-09" db="EMBL/GenBank/DDBJ databases">
        <title>Phylogeny of the Shewanellaceae, and recommendation for two new genera, Pseudoshewanella and Parashewanella.</title>
        <authorList>
            <person name="Wang G."/>
        </authorList>
    </citation>
    <scope>NUCLEOTIDE SEQUENCE [LARGE SCALE GENOMIC DNA]</scope>
    <source>
        <strain evidence="3 4">C51</strain>
    </source>
</reference>
<dbReference type="EMBL" id="QZEI01000001">
    <property type="protein sequence ID" value="RLV61618.1"/>
    <property type="molecule type" value="Genomic_DNA"/>
</dbReference>
<proteinExistence type="predicted"/>
<feature type="domain" description="Chalcone isomerase" evidence="2">
    <location>
        <begin position="46"/>
        <end position="174"/>
    </location>
</feature>
<protein>
    <recommendedName>
        <fullName evidence="2">Chalcone isomerase domain-containing protein</fullName>
    </recommendedName>
</protein>
<dbReference type="RefSeq" id="WP_121837017.1">
    <property type="nucleotide sequence ID" value="NZ_ML014753.1"/>
</dbReference>
<dbReference type="InterPro" id="IPR016087">
    <property type="entry name" value="Chalcone_isomerase"/>
</dbReference>
<evidence type="ECO:0000256" key="1">
    <source>
        <dbReference type="SAM" id="SignalP"/>
    </source>
</evidence>
<keyword evidence="1" id="KW-0732">Signal</keyword>
<keyword evidence="4" id="KW-1185">Reference proteome</keyword>
<feature type="signal peptide" evidence="1">
    <location>
        <begin position="1"/>
        <end position="22"/>
    </location>
</feature>
<comment type="caution">
    <text evidence="3">The sequence shown here is derived from an EMBL/GenBank/DDBJ whole genome shotgun (WGS) entry which is preliminary data.</text>
</comment>
<dbReference type="AlphaFoldDB" id="A0A3L8Q384"/>
<accession>A0A3L8Q384</accession>
<name>A0A3L8Q384_9GAMM</name>
<gene>
    <name evidence="3" type="ORF">D5018_00425</name>
</gene>
<feature type="chain" id="PRO_5018330954" description="Chalcone isomerase domain-containing protein" evidence="1">
    <location>
        <begin position="23"/>
        <end position="177"/>
    </location>
</feature>